<dbReference type="InterPro" id="IPR041698">
    <property type="entry name" value="Methyltransf_25"/>
</dbReference>
<dbReference type="Proteomes" id="UP000305546">
    <property type="component" value="Unassembled WGS sequence"/>
</dbReference>
<keyword evidence="2" id="KW-0489">Methyltransferase</keyword>
<dbReference type="SUPFAM" id="SSF53335">
    <property type="entry name" value="S-adenosyl-L-methionine-dependent methyltransferases"/>
    <property type="match status" value="1"/>
</dbReference>
<dbReference type="InterPro" id="IPR029063">
    <property type="entry name" value="SAM-dependent_MTases_sf"/>
</dbReference>
<keyword evidence="2" id="KW-0808">Transferase</keyword>
<dbReference type="GO" id="GO:0008168">
    <property type="term" value="F:methyltransferase activity"/>
    <property type="evidence" value="ECO:0007669"/>
    <property type="project" value="UniProtKB-KW"/>
</dbReference>
<dbReference type="EMBL" id="VDFW01000038">
    <property type="protein sequence ID" value="TNC21019.1"/>
    <property type="molecule type" value="Genomic_DNA"/>
</dbReference>
<reference evidence="2 3" key="1">
    <citation type="submission" date="2019-06" db="EMBL/GenBank/DDBJ databases">
        <title>Amycolatopsis alkalitolerans sp. nov., isolated from Gastrodia elata Blume.</title>
        <authorList>
            <person name="Narsing Rao M.P."/>
            <person name="Li W.J."/>
        </authorList>
    </citation>
    <scope>NUCLEOTIDE SEQUENCE [LARGE SCALE GENOMIC DNA]</scope>
    <source>
        <strain evidence="2 3">SYSUP0005</strain>
    </source>
</reference>
<dbReference type="GO" id="GO:0032259">
    <property type="term" value="P:methylation"/>
    <property type="evidence" value="ECO:0007669"/>
    <property type="project" value="UniProtKB-KW"/>
</dbReference>
<comment type="caution">
    <text evidence="2">The sequence shown here is derived from an EMBL/GenBank/DDBJ whole genome shotgun (WGS) entry which is preliminary data.</text>
</comment>
<dbReference type="CDD" id="cd02440">
    <property type="entry name" value="AdoMet_MTases"/>
    <property type="match status" value="1"/>
</dbReference>
<sequence length="194" mass="21165">MHKTLHRFGQRHMFADGHSYDRRAGKAFRGLHRRVADDVTAAAPRGGLVLDAGCGTGLLAAQIANRRPDLRVRGVDLERGMIDVATGRAEREGIADRVEFTVADLADLPLPAGSVDLIVSTASMHHWADVPAVVSSLDRALRPEGQMWIYDIRWVPGGKVRAASARDGRRLTRTIVRAGSFPVALFQRLEVSAV</sequence>
<dbReference type="Pfam" id="PF13649">
    <property type="entry name" value="Methyltransf_25"/>
    <property type="match status" value="1"/>
</dbReference>
<dbReference type="OrthoDB" id="3624250at2"/>
<dbReference type="PANTHER" id="PTHR43591">
    <property type="entry name" value="METHYLTRANSFERASE"/>
    <property type="match status" value="1"/>
</dbReference>
<feature type="domain" description="Methyltransferase" evidence="1">
    <location>
        <begin position="49"/>
        <end position="145"/>
    </location>
</feature>
<evidence type="ECO:0000259" key="1">
    <source>
        <dbReference type="Pfam" id="PF13649"/>
    </source>
</evidence>
<accession>A0A5C4LTA8</accession>
<keyword evidence="3" id="KW-1185">Reference proteome</keyword>
<dbReference type="RefSeq" id="WP_139100113.1">
    <property type="nucleotide sequence ID" value="NZ_VDFW01000038.1"/>
</dbReference>
<dbReference type="AlphaFoldDB" id="A0A5C4LTA8"/>
<proteinExistence type="predicted"/>
<protein>
    <submittedName>
        <fullName evidence="2">Class I SAM-dependent methyltransferase</fullName>
    </submittedName>
</protein>
<organism evidence="2 3">
    <name type="scientific">Amycolatopsis alkalitolerans</name>
    <dbReference type="NCBI Taxonomy" id="2547244"/>
    <lineage>
        <taxon>Bacteria</taxon>
        <taxon>Bacillati</taxon>
        <taxon>Actinomycetota</taxon>
        <taxon>Actinomycetes</taxon>
        <taxon>Pseudonocardiales</taxon>
        <taxon>Pseudonocardiaceae</taxon>
        <taxon>Amycolatopsis</taxon>
    </lineage>
</organism>
<dbReference type="Gene3D" id="3.40.50.150">
    <property type="entry name" value="Vaccinia Virus protein VP39"/>
    <property type="match status" value="1"/>
</dbReference>
<evidence type="ECO:0000313" key="3">
    <source>
        <dbReference type="Proteomes" id="UP000305546"/>
    </source>
</evidence>
<name>A0A5C4LTA8_9PSEU</name>
<evidence type="ECO:0000313" key="2">
    <source>
        <dbReference type="EMBL" id="TNC21019.1"/>
    </source>
</evidence>
<gene>
    <name evidence="2" type="ORF">FG385_29680</name>
</gene>